<dbReference type="InterPro" id="IPR014284">
    <property type="entry name" value="RNA_pol_sigma-70_dom"/>
</dbReference>
<dbReference type="Proteomes" id="UP000199197">
    <property type="component" value="Unassembled WGS sequence"/>
</dbReference>
<dbReference type="SUPFAM" id="SSF88659">
    <property type="entry name" value="Sigma3 and sigma4 domains of RNA polymerase sigma factors"/>
    <property type="match status" value="1"/>
</dbReference>
<dbReference type="InterPro" id="IPR000792">
    <property type="entry name" value="Tscrpt_reg_LuxR_C"/>
</dbReference>
<keyword evidence="3" id="KW-1185">Reference proteome</keyword>
<dbReference type="GO" id="GO:0006352">
    <property type="term" value="P:DNA-templated transcription initiation"/>
    <property type="evidence" value="ECO:0007669"/>
    <property type="project" value="InterPro"/>
</dbReference>
<dbReference type="OrthoDB" id="280689at2"/>
<dbReference type="GO" id="GO:0003700">
    <property type="term" value="F:DNA-binding transcription factor activity"/>
    <property type="evidence" value="ECO:0007669"/>
    <property type="project" value="InterPro"/>
</dbReference>
<feature type="domain" description="HTH luxR-type" evidence="1">
    <location>
        <begin position="143"/>
        <end position="170"/>
    </location>
</feature>
<proteinExistence type="predicted"/>
<dbReference type="InterPro" id="IPR013325">
    <property type="entry name" value="RNA_pol_sigma_r2"/>
</dbReference>
<dbReference type="InterPro" id="IPR013324">
    <property type="entry name" value="RNA_pol_sigma_r3/r4-like"/>
</dbReference>
<reference evidence="3" key="1">
    <citation type="submission" date="2015-11" db="EMBL/GenBank/DDBJ databases">
        <authorList>
            <person name="Varghese N."/>
        </authorList>
    </citation>
    <scope>NUCLEOTIDE SEQUENCE [LARGE SCALE GENOMIC DNA]</scope>
    <source>
        <strain evidence="3">JGI-23</strain>
    </source>
</reference>
<dbReference type="PROSITE" id="PS00622">
    <property type="entry name" value="HTH_LUXR_1"/>
    <property type="match status" value="1"/>
</dbReference>
<dbReference type="NCBIfam" id="TIGR02937">
    <property type="entry name" value="sigma70-ECF"/>
    <property type="match status" value="1"/>
</dbReference>
<name>A0A0P1MLS9_9BACT</name>
<protein>
    <submittedName>
        <fullName evidence="2">RNA polymerase sigma factor, sigma-70 family</fullName>
    </submittedName>
</protein>
<dbReference type="EMBL" id="CZVW01000002">
    <property type="protein sequence ID" value="CUS96676.1"/>
    <property type="molecule type" value="Genomic_DNA"/>
</dbReference>
<dbReference type="AlphaFoldDB" id="A0A0P1MLS9"/>
<organism evidence="2 3">
    <name type="scientific">Candidatus Chryseopegocella kryptomonas</name>
    <dbReference type="NCBI Taxonomy" id="1633643"/>
    <lineage>
        <taxon>Bacteria</taxon>
        <taxon>Pseudomonadati</taxon>
        <taxon>Candidatus Kryptoniota</taxon>
        <taxon>Candidatus Chryseopegocella</taxon>
    </lineage>
</organism>
<evidence type="ECO:0000259" key="1">
    <source>
        <dbReference type="PROSITE" id="PS00622"/>
    </source>
</evidence>
<dbReference type="Pfam" id="PF00196">
    <property type="entry name" value="GerE"/>
    <property type="match status" value="1"/>
</dbReference>
<dbReference type="SUPFAM" id="SSF88946">
    <property type="entry name" value="Sigma2 domain of RNA polymerase sigma factors"/>
    <property type="match status" value="1"/>
</dbReference>
<evidence type="ECO:0000313" key="2">
    <source>
        <dbReference type="EMBL" id="CUS96676.1"/>
    </source>
</evidence>
<dbReference type="PRINTS" id="PR00038">
    <property type="entry name" value="HTHLUXR"/>
</dbReference>
<dbReference type="RefSeq" id="WP_092346978.1">
    <property type="nucleotide sequence ID" value="NZ_CZVW01000002.1"/>
</dbReference>
<dbReference type="InterPro" id="IPR036388">
    <property type="entry name" value="WH-like_DNA-bd_sf"/>
</dbReference>
<accession>A0A0P1MLS9</accession>
<dbReference type="SMART" id="SM00421">
    <property type="entry name" value="HTH_LUXR"/>
    <property type="match status" value="1"/>
</dbReference>
<gene>
    <name evidence="2" type="ORF">JGI23_00161</name>
</gene>
<dbReference type="Gene3D" id="1.10.10.10">
    <property type="entry name" value="Winged helix-like DNA-binding domain superfamily/Winged helix DNA-binding domain"/>
    <property type="match status" value="1"/>
</dbReference>
<sequence>MQLTLNEYFNIHLQKRYDHLIAKICSAYRNVSTEVIKDLLHDILLNLLEQKDNRTFPSIESIERYIIIALKNRLSNYLNRRKVIIRLIDLIDDDNDLDYGDGIPASWISIVDRNFEQIEVENLFELAQLRENEKEILRRKLDGYKNDEIAHEFNISERTVRRIMERIKRKLINFLRK</sequence>
<evidence type="ECO:0000313" key="3">
    <source>
        <dbReference type="Proteomes" id="UP000199197"/>
    </source>
</evidence>